<organism evidence="2 3">
    <name type="scientific">Daucus carota subsp. sativus</name>
    <name type="common">Carrot</name>
    <dbReference type="NCBI Taxonomy" id="79200"/>
    <lineage>
        <taxon>Eukaryota</taxon>
        <taxon>Viridiplantae</taxon>
        <taxon>Streptophyta</taxon>
        <taxon>Embryophyta</taxon>
        <taxon>Tracheophyta</taxon>
        <taxon>Spermatophyta</taxon>
        <taxon>Magnoliopsida</taxon>
        <taxon>eudicotyledons</taxon>
        <taxon>Gunneridae</taxon>
        <taxon>Pentapetalae</taxon>
        <taxon>asterids</taxon>
        <taxon>campanulids</taxon>
        <taxon>Apiales</taxon>
        <taxon>Apiaceae</taxon>
        <taxon>Apioideae</taxon>
        <taxon>Scandiceae</taxon>
        <taxon>Daucinae</taxon>
        <taxon>Daucus</taxon>
        <taxon>Daucus sect. Daucus</taxon>
    </lineage>
</organism>
<evidence type="ECO:0000313" key="3">
    <source>
        <dbReference type="Proteomes" id="UP000077755"/>
    </source>
</evidence>
<dbReference type="PANTHER" id="PTHR33879">
    <property type="entry name" value="17.6 KDA CLASS II HEAT SHOCK PROTEIN-RELATED"/>
    <property type="match status" value="1"/>
</dbReference>
<dbReference type="Proteomes" id="UP000077755">
    <property type="component" value="Chromosome 8"/>
</dbReference>
<protein>
    <recommendedName>
        <fullName evidence="4">SHSP domain-containing protein</fullName>
    </recommendedName>
</protein>
<dbReference type="KEGG" id="dcr:108198784"/>
<reference evidence="2" key="2">
    <citation type="submission" date="2022-03" db="EMBL/GenBank/DDBJ databases">
        <title>Draft title - Genomic analysis of global carrot germplasm unveils the trajectory of domestication and the origin of high carotenoid orange carrot.</title>
        <authorList>
            <person name="Iorizzo M."/>
            <person name="Ellison S."/>
            <person name="Senalik D."/>
            <person name="Macko-Podgorni A."/>
            <person name="Grzebelus D."/>
            <person name="Bostan H."/>
            <person name="Rolling W."/>
            <person name="Curaba J."/>
            <person name="Simon P."/>
        </authorList>
    </citation>
    <scope>NUCLEOTIDE SEQUENCE</scope>
    <source>
        <tissue evidence="2">Leaf</tissue>
    </source>
</reference>
<dbReference type="EMBL" id="CP093350">
    <property type="protein sequence ID" value="WOH12821.1"/>
    <property type="molecule type" value="Genomic_DNA"/>
</dbReference>
<reference evidence="2" key="1">
    <citation type="journal article" date="2016" name="Nat. Genet.">
        <title>A high-quality carrot genome assembly provides new insights into carotenoid accumulation and asterid genome evolution.</title>
        <authorList>
            <person name="Iorizzo M."/>
            <person name="Ellison S."/>
            <person name="Senalik D."/>
            <person name="Zeng P."/>
            <person name="Satapoomin P."/>
            <person name="Huang J."/>
            <person name="Bowman M."/>
            <person name="Iovene M."/>
            <person name="Sanseverino W."/>
            <person name="Cavagnaro P."/>
            <person name="Yildiz M."/>
            <person name="Macko-Podgorni A."/>
            <person name="Moranska E."/>
            <person name="Grzebelus E."/>
            <person name="Grzebelus D."/>
            <person name="Ashrafi H."/>
            <person name="Zheng Z."/>
            <person name="Cheng S."/>
            <person name="Spooner D."/>
            <person name="Van Deynze A."/>
            <person name="Simon P."/>
        </authorList>
    </citation>
    <scope>NUCLEOTIDE SEQUENCE</scope>
    <source>
        <tissue evidence="2">Leaf</tissue>
    </source>
</reference>
<keyword evidence="3" id="KW-1185">Reference proteome</keyword>
<evidence type="ECO:0000256" key="1">
    <source>
        <dbReference type="SAM" id="MobiDB-lite"/>
    </source>
</evidence>
<evidence type="ECO:0008006" key="4">
    <source>
        <dbReference type="Google" id="ProtNLM"/>
    </source>
</evidence>
<dbReference type="PANTHER" id="PTHR33879:SF11">
    <property type="entry name" value="SHSP DOMAIN-CONTAINING PROTEIN"/>
    <property type="match status" value="1"/>
</dbReference>
<dbReference type="AlphaFoldDB" id="A0AAF0XRB9"/>
<accession>A0AAF0XRB9</accession>
<name>A0AAF0XRB9_DAUCS</name>
<proteinExistence type="predicted"/>
<gene>
    <name evidence="2" type="ORF">DCAR_0832330</name>
</gene>
<sequence length="144" mass="15429">MKVHPLSTKRNTTFLGNRDSPIDQTAPRKLRRLPHVFGKVLELPFPSDADVAVDESPNSISFVAGIENSGFSGAGKSVRAHAVEIYPGITKVVVRNGKVGDLLGEKIRDDVWRCRLPAAALTGLATAAIVDGELVVTVPKSRGF</sequence>
<evidence type="ECO:0000313" key="2">
    <source>
        <dbReference type="EMBL" id="WOH12821.1"/>
    </source>
</evidence>
<feature type="region of interest" description="Disordered" evidence="1">
    <location>
        <begin position="1"/>
        <end position="23"/>
    </location>
</feature>